<protein>
    <recommendedName>
        <fullName evidence="5">UDP-N-acetylglucosamine kinase</fullName>
        <ecNumber evidence="2">2.7.1.176</ecNumber>
    </recommendedName>
    <alternativeName>
        <fullName evidence="5">UDP-N-acetylglucosamine kinase</fullName>
    </alternativeName>
</protein>
<comment type="caution">
    <text evidence="9">The sequence shown here is derived from an EMBL/GenBank/DDBJ whole genome shotgun (WGS) entry which is preliminary data.</text>
</comment>
<evidence type="ECO:0000313" key="9">
    <source>
        <dbReference type="EMBL" id="TQJ16738.1"/>
    </source>
</evidence>
<evidence type="ECO:0000256" key="3">
    <source>
        <dbReference type="ARBA" id="ARBA00022741"/>
    </source>
</evidence>
<dbReference type="Proteomes" id="UP000316298">
    <property type="component" value="Unassembled WGS sequence"/>
</dbReference>
<organism evidence="9 10">
    <name type="scientific">Kribbella jejuensis</name>
    <dbReference type="NCBI Taxonomy" id="236068"/>
    <lineage>
        <taxon>Bacteria</taxon>
        <taxon>Bacillati</taxon>
        <taxon>Actinomycetota</taxon>
        <taxon>Actinomycetes</taxon>
        <taxon>Propionibacteriales</taxon>
        <taxon>Kribbellaceae</taxon>
        <taxon>Kribbella</taxon>
    </lineage>
</organism>
<dbReference type="Pfam" id="PF06414">
    <property type="entry name" value="Zeta_toxin"/>
    <property type="match status" value="1"/>
</dbReference>
<evidence type="ECO:0000256" key="6">
    <source>
        <dbReference type="ARBA" id="ARBA00048178"/>
    </source>
</evidence>
<dbReference type="GO" id="GO:0016301">
    <property type="term" value="F:kinase activity"/>
    <property type="evidence" value="ECO:0007669"/>
    <property type="project" value="InterPro"/>
</dbReference>
<dbReference type="RefSeq" id="WP_141852676.1">
    <property type="nucleotide sequence ID" value="NZ_BAAAKA010000034.1"/>
</dbReference>
<evidence type="ECO:0000256" key="1">
    <source>
        <dbReference type="ARBA" id="ARBA00009104"/>
    </source>
</evidence>
<evidence type="ECO:0000256" key="4">
    <source>
        <dbReference type="ARBA" id="ARBA00022840"/>
    </source>
</evidence>
<feature type="region of interest" description="Disordered" evidence="7">
    <location>
        <begin position="317"/>
        <end position="359"/>
    </location>
</feature>
<evidence type="ECO:0000256" key="7">
    <source>
        <dbReference type="SAM" id="MobiDB-lite"/>
    </source>
</evidence>
<dbReference type="OrthoDB" id="3418729at2"/>
<dbReference type="InterPro" id="IPR027417">
    <property type="entry name" value="P-loop_NTPase"/>
</dbReference>
<evidence type="ECO:0000256" key="5">
    <source>
        <dbReference type="ARBA" id="ARBA00032897"/>
    </source>
</evidence>
<dbReference type="EMBL" id="VFMM01000001">
    <property type="protein sequence ID" value="TQJ16738.1"/>
    <property type="molecule type" value="Genomic_DNA"/>
</dbReference>
<dbReference type="Gene3D" id="3.40.50.300">
    <property type="entry name" value="P-loop containing nucleotide triphosphate hydrolases"/>
    <property type="match status" value="1"/>
</dbReference>
<dbReference type="SUPFAM" id="SSF52540">
    <property type="entry name" value="P-loop containing nucleoside triphosphate hydrolases"/>
    <property type="match status" value="1"/>
</dbReference>
<accession>A0A542EN14</accession>
<keyword evidence="10" id="KW-1185">Reference proteome</keyword>
<dbReference type="AlphaFoldDB" id="A0A542EN14"/>
<gene>
    <name evidence="9" type="ORF">FB475_0843</name>
</gene>
<evidence type="ECO:0000313" key="10">
    <source>
        <dbReference type="Proteomes" id="UP000316298"/>
    </source>
</evidence>
<comment type="catalytic activity">
    <reaction evidence="6">
        <text>UDP-N-acetyl-alpha-D-glucosamine + ATP = UDP-N-acetyl-alpha-D-glucosamine 3'-phosphate + ADP + H(+)</text>
        <dbReference type="Rhea" id="RHEA:32671"/>
        <dbReference type="ChEBI" id="CHEBI:15378"/>
        <dbReference type="ChEBI" id="CHEBI:30616"/>
        <dbReference type="ChEBI" id="CHEBI:57705"/>
        <dbReference type="ChEBI" id="CHEBI:64353"/>
        <dbReference type="ChEBI" id="CHEBI:456216"/>
        <dbReference type="EC" id="2.7.1.176"/>
    </reaction>
</comment>
<sequence>MIASSRLELTAYEARALVDRRLAQITPEQQPVRAPGQRPLAMLIGGPPGSGKSTTQWLLQASLGPGTVAVYDFDDDITAHPRYDAIMRARGILAADDIARSLPPGMIRRCLEHLRRGTPQYDVIASAPLHRPELARGWVDGFRDVDYRVALVYVVTHEANCRLGRAGRYQQAVDDTGIGRWVPPERGRLAYRLVPGTAQTIESESSVDDLYIVDRDGYVWYESHRGADGLIPEPWLAEQQILALRNLPPTPAEDELFHASAQPLLDRSAELPQWVVAEVEAAVTQHEARGRPQSHGLVLPGRLDERLTDLRRITGAGLAAPSATPNPDAGAGAGPGGAGAGSRPGAARPRSVGGGVREP</sequence>
<dbReference type="GO" id="GO:0005524">
    <property type="term" value="F:ATP binding"/>
    <property type="evidence" value="ECO:0007669"/>
    <property type="project" value="UniProtKB-KW"/>
</dbReference>
<dbReference type="InterPro" id="IPR010488">
    <property type="entry name" value="Zeta_toxin_domain"/>
</dbReference>
<reference evidence="9 10" key="1">
    <citation type="submission" date="2019-06" db="EMBL/GenBank/DDBJ databases">
        <title>Sequencing the genomes of 1000 actinobacteria strains.</title>
        <authorList>
            <person name="Klenk H.-P."/>
        </authorList>
    </citation>
    <scope>NUCLEOTIDE SEQUENCE [LARGE SCALE GENOMIC DNA]</scope>
    <source>
        <strain evidence="9 10">DSM 17305</strain>
    </source>
</reference>
<keyword evidence="3" id="KW-0547">Nucleotide-binding</keyword>
<evidence type="ECO:0000256" key="2">
    <source>
        <dbReference type="ARBA" id="ARBA00011963"/>
    </source>
</evidence>
<proteinExistence type="inferred from homology"/>
<name>A0A542EN14_9ACTN</name>
<comment type="similarity">
    <text evidence="1">Belongs to the zeta toxin family.</text>
</comment>
<evidence type="ECO:0000259" key="8">
    <source>
        <dbReference type="Pfam" id="PF06414"/>
    </source>
</evidence>
<dbReference type="EC" id="2.7.1.176" evidence="2"/>
<feature type="domain" description="Zeta toxin" evidence="8">
    <location>
        <begin position="34"/>
        <end position="223"/>
    </location>
</feature>
<keyword evidence="4" id="KW-0067">ATP-binding</keyword>
<feature type="compositionally biased region" description="Gly residues" evidence="7">
    <location>
        <begin position="331"/>
        <end position="342"/>
    </location>
</feature>